<keyword evidence="4" id="KW-1185">Reference proteome</keyword>
<dbReference type="SUPFAM" id="SSF57997">
    <property type="entry name" value="Tropomyosin"/>
    <property type="match status" value="1"/>
</dbReference>
<proteinExistence type="predicted"/>
<dbReference type="Proteomes" id="UP000559256">
    <property type="component" value="Unassembled WGS sequence"/>
</dbReference>
<feature type="compositionally biased region" description="Basic and acidic residues" evidence="2">
    <location>
        <begin position="161"/>
        <end position="174"/>
    </location>
</feature>
<feature type="compositionally biased region" description="Polar residues" evidence="2">
    <location>
        <begin position="71"/>
        <end position="83"/>
    </location>
</feature>
<keyword evidence="1" id="KW-0175">Coiled coil</keyword>
<evidence type="ECO:0000256" key="1">
    <source>
        <dbReference type="SAM" id="Coils"/>
    </source>
</evidence>
<evidence type="ECO:0000256" key="2">
    <source>
        <dbReference type="SAM" id="MobiDB-lite"/>
    </source>
</evidence>
<accession>A0A8H5H1H6</accession>
<feature type="compositionally biased region" description="Basic residues" evidence="2">
    <location>
        <begin position="9"/>
        <end position="23"/>
    </location>
</feature>
<reference evidence="3 4" key="1">
    <citation type="journal article" date="2020" name="ISME J.">
        <title>Uncovering the hidden diversity of litter-decomposition mechanisms in mushroom-forming fungi.</title>
        <authorList>
            <person name="Floudas D."/>
            <person name="Bentzer J."/>
            <person name="Ahren D."/>
            <person name="Johansson T."/>
            <person name="Persson P."/>
            <person name="Tunlid A."/>
        </authorList>
    </citation>
    <scope>NUCLEOTIDE SEQUENCE [LARGE SCALE GENOMIC DNA]</scope>
    <source>
        <strain evidence="3 4">CBS 291.85</strain>
    </source>
</reference>
<feature type="compositionally biased region" description="Basic and acidic residues" evidence="2">
    <location>
        <begin position="691"/>
        <end position="702"/>
    </location>
</feature>
<feature type="region of interest" description="Disordered" evidence="2">
    <location>
        <begin position="691"/>
        <end position="715"/>
    </location>
</feature>
<feature type="compositionally biased region" description="Polar residues" evidence="2">
    <location>
        <begin position="100"/>
        <end position="115"/>
    </location>
</feature>
<dbReference type="Gene3D" id="1.10.287.1490">
    <property type="match status" value="1"/>
</dbReference>
<comment type="caution">
    <text evidence="3">The sequence shown here is derived from an EMBL/GenBank/DDBJ whole genome shotgun (WGS) entry which is preliminary data.</text>
</comment>
<feature type="region of interest" description="Disordered" evidence="2">
    <location>
        <begin position="156"/>
        <end position="176"/>
    </location>
</feature>
<dbReference type="EMBL" id="JAACJM010000001">
    <property type="protein sequence ID" value="KAF5374957.1"/>
    <property type="molecule type" value="Genomic_DNA"/>
</dbReference>
<dbReference type="PANTHER" id="PTHR23159:SF60">
    <property type="entry name" value="SPINDLE ASSEMBLY ABNORMAL PROTEIN 4"/>
    <property type="match status" value="1"/>
</dbReference>
<evidence type="ECO:0000313" key="4">
    <source>
        <dbReference type="Proteomes" id="UP000559256"/>
    </source>
</evidence>
<gene>
    <name evidence="3" type="ORF">D9758_000538</name>
</gene>
<name>A0A8H5H1H6_9AGAR</name>
<dbReference type="AlphaFoldDB" id="A0A8H5H1H6"/>
<protein>
    <submittedName>
        <fullName evidence="3">Uncharacterized protein</fullName>
    </submittedName>
</protein>
<sequence>MSEDDRAAKAARAKAMLKKRQAKKGGPAAATSPGVASPTSERAFSPAPPEQPVDEEKRDLGDLFSKDDTTEPTSWLSSLTRVETSPPPPTHNIPAGSGSNGNDVHQLLSSLQAENESLKREVESLGAAKIELQQLQDSLRSDHAALKAQINELQSANSKLQTDEKSLTSERDTMKGQLSQLESQLQATEASLNSENAKLRDSLAKLEASNIQFDHTVASLKSERSSLEDKFRGELENINSQLQQVQTALQVEQARSEQLQEQITHLETEKENSQQTISLLVSEKAALVSDLERFSDVESKAEDLERLLSEEQTKTGSLEQHVEQLRSEIRDATARTERQLQLANASVTSLRNESEKHQRRVKELEEQIESDDRAERLEVSLKNTQERADELEFQLSKLKQIHADLKKERDDIQSKLQTQDDQGKHWEVQHSKLHEQYVSIQQQLSDVISEKDALIEEKSSRQLEIDNTQKALSLLQEKLSQAANELASNTRQLQTAHNEAKIAMRRAEDAERMQKDLQTEGTNLMRSLDEMRPKVVELTDQKLELTEKVDELERVISGYENNISELEASLEDAHQEKEALDNHWKQVISEREKDKTSALDSSTELQKAYSDLQEELNSALASVKTLDADRTRHQQEAARYLQELEDLNERSAAQKDELLKLRQELAQRSTEQEEEQDFLERAQNEIETLRQELSSKEEELQRLRSPIRTEAPRSLDDEILSSVKQQHSLELSTAQSQIRSLETALFDAEARSHTLTKQIAGLEDQLAARPPVRSFSPGIPSRPSSRGARNVAEQRPYKPSALSRPAFEQNLSPETRHKRKTSLSMLKARMDSELAVAAAKANVTSSPNSRALSPVSELSSEKLNRSMSNLPHVIRPQFLDDSHIFWCSSCRGDLVIL</sequence>
<feature type="region of interest" description="Disordered" evidence="2">
    <location>
        <begin position="1"/>
        <end position="116"/>
    </location>
</feature>
<evidence type="ECO:0000313" key="3">
    <source>
        <dbReference type="EMBL" id="KAF5374957.1"/>
    </source>
</evidence>
<feature type="compositionally biased region" description="Low complexity" evidence="2">
    <location>
        <begin position="773"/>
        <end position="786"/>
    </location>
</feature>
<dbReference type="OrthoDB" id="10255630at2759"/>
<dbReference type="PANTHER" id="PTHR23159">
    <property type="entry name" value="CENTROSOMAL PROTEIN 2"/>
    <property type="match status" value="1"/>
</dbReference>
<feature type="region of interest" description="Disordered" evidence="2">
    <location>
        <begin position="768"/>
        <end position="822"/>
    </location>
</feature>
<organism evidence="3 4">
    <name type="scientific">Tetrapyrgos nigripes</name>
    <dbReference type="NCBI Taxonomy" id="182062"/>
    <lineage>
        <taxon>Eukaryota</taxon>
        <taxon>Fungi</taxon>
        <taxon>Dikarya</taxon>
        <taxon>Basidiomycota</taxon>
        <taxon>Agaricomycotina</taxon>
        <taxon>Agaricomycetes</taxon>
        <taxon>Agaricomycetidae</taxon>
        <taxon>Agaricales</taxon>
        <taxon>Marasmiineae</taxon>
        <taxon>Marasmiaceae</taxon>
        <taxon>Tetrapyrgos</taxon>
    </lineage>
</organism>
<feature type="coiled-coil region" evidence="1">
    <location>
        <begin position="235"/>
        <end position="422"/>
    </location>
</feature>
<feature type="compositionally biased region" description="Basic and acidic residues" evidence="2">
    <location>
        <begin position="54"/>
        <end position="69"/>
    </location>
</feature>